<name>A0A9P0EDT3_NEZVI</name>
<evidence type="ECO:0000256" key="1">
    <source>
        <dbReference type="SAM" id="MobiDB-lite"/>
    </source>
</evidence>
<feature type="compositionally biased region" description="Basic residues" evidence="1">
    <location>
        <begin position="27"/>
        <end position="36"/>
    </location>
</feature>
<proteinExistence type="predicted"/>
<dbReference type="Proteomes" id="UP001152798">
    <property type="component" value="Chromosome 2"/>
</dbReference>
<feature type="signal peptide" evidence="2">
    <location>
        <begin position="1"/>
        <end position="20"/>
    </location>
</feature>
<accession>A0A9P0EDT3</accession>
<protein>
    <recommendedName>
        <fullName evidence="5">Neuropeptide</fullName>
    </recommendedName>
</protein>
<reference evidence="3" key="1">
    <citation type="submission" date="2022-01" db="EMBL/GenBank/DDBJ databases">
        <authorList>
            <person name="King R."/>
        </authorList>
    </citation>
    <scope>NUCLEOTIDE SEQUENCE</scope>
</reference>
<keyword evidence="4" id="KW-1185">Reference proteome</keyword>
<dbReference type="AlphaFoldDB" id="A0A9P0EDT3"/>
<organism evidence="3 4">
    <name type="scientific">Nezara viridula</name>
    <name type="common">Southern green stink bug</name>
    <name type="synonym">Cimex viridulus</name>
    <dbReference type="NCBI Taxonomy" id="85310"/>
    <lineage>
        <taxon>Eukaryota</taxon>
        <taxon>Metazoa</taxon>
        <taxon>Ecdysozoa</taxon>
        <taxon>Arthropoda</taxon>
        <taxon>Hexapoda</taxon>
        <taxon>Insecta</taxon>
        <taxon>Pterygota</taxon>
        <taxon>Neoptera</taxon>
        <taxon>Paraneoptera</taxon>
        <taxon>Hemiptera</taxon>
        <taxon>Heteroptera</taxon>
        <taxon>Panheteroptera</taxon>
        <taxon>Pentatomomorpha</taxon>
        <taxon>Pentatomoidea</taxon>
        <taxon>Pentatomidae</taxon>
        <taxon>Pentatominae</taxon>
        <taxon>Nezara</taxon>
    </lineage>
</organism>
<evidence type="ECO:0000256" key="2">
    <source>
        <dbReference type="SAM" id="SignalP"/>
    </source>
</evidence>
<sequence length="168" mass="19268">MCRVAATALAVLLLFAAVSALLRHSRHGRTRGRQIKRSGDYYEGPATEPPPVRSHHGDIVTRFLRIVESQQQLGENCTAGTALNLGEGVVDRYAQVRRRLGRRLLPASPQELLLEAPIARGIHTNRLMKKKKKNQRFYNIIKHYSNSTKHHIQLKLFRNFLCRNRKQQ</sequence>
<keyword evidence="2" id="KW-0732">Signal</keyword>
<feature type="chain" id="PRO_5040105052" description="Neuropeptide" evidence="2">
    <location>
        <begin position="21"/>
        <end position="168"/>
    </location>
</feature>
<dbReference type="EMBL" id="OV725078">
    <property type="protein sequence ID" value="CAH1393079.1"/>
    <property type="molecule type" value="Genomic_DNA"/>
</dbReference>
<evidence type="ECO:0000313" key="4">
    <source>
        <dbReference type="Proteomes" id="UP001152798"/>
    </source>
</evidence>
<feature type="region of interest" description="Disordered" evidence="1">
    <location>
        <begin position="27"/>
        <end position="54"/>
    </location>
</feature>
<gene>
    <name evidence="3" type="ORF">NEZAVI_LOCUS3798</name>
</gene>
<evidence type="ECO:0008006" key="5">
    <source>
        <dbReference type="Google" id="ProtNLM"/>
    </source>
</evidence>
<dbReference type="OrthoDB" id="2129233at2759"/>
<evidence type="ECO:0000313" key="3">
    <source>
        <dbReference type="EMBL" id="CAH1393079.1"/>
    </source>
</evidence>